<feature type="compositionally biased region" description="Basic and acidic residues" evidence="1">
    <location>
        <begin position="341"/>
        <end position="373"/>
    </location>
</feature>
<feature type="region of interest" description="Disordered" evidence="1">
    <location>
        <begin position="335"/>
        <end position="380"/>
    </location>
</feature>
<accession>A0AAE1FCQ9</accession>
<name>A0AAE1FCQ9_PETCI</name>
<feature type="compositionally biased region" description="Pro residues" evidence="1">
    <location>
        <begin position="36"/>
        <end position="46"/>
    </location>
</feature>
<organism evidence="3 4">
    <name type="scientific">Petrolisthes cinctipes</name>
    <name type="common">Flat porcelain crab</name>
    <dbReference type="NCBI Taxonomy" id="88211"/>
    <lineage>
        <taxon>Eukaryota</taxon>
        <taxon>Metazoa</taxon>
        <taxon>Ecdysozoa</taxon>
        <taxon>Arthropoda</taxon>
        <taxon>Crustacea</taxon>
        <taxon>Multicrustacea</taxon>
        <taxon>Malacostraca</taxon>
        <taxon>Eumalacostraca</taxon>
        <taxon>Eucarida</taxon>
        <taxon>Decapoda</taxon>
        <taxon>Pleocyemata</taxon>
        <taxon>Anomura</taxon>
        <taxon>Galatheoidea</taxon>
        <taxon>Porcellanidae</taxon>
        <taxon>Petrolisthes</taxon>
    </lineage>
</organism>
<comment type="caution">
    <text evidence="3">The sequence shown here is derived from an EMBL/GenBank/DDBJ whole genome shotgun (WGS) entry which is preliminary data.</text>
</comment>
<dbReference type="Proteomes" id="UP001286313">
    <property type="component" value="Unassembled WGS sequence"/>
</dbReference>
<dbReference type="EMBL" id="JAWQEG010002451">
    <property type="protein sequence ID" value="KAK3871919.1"/>
    <property type="molecule type" value="Genomic_DNA"/>
</dbReference>
<feature type="compositionally biased region" description="Low complexity" evidence="1">
    <location>
        <begin position="19"/>
        <end position="29"/>
    </location>
</feature>
<evidence type="ECO:0000256" key="2">
    <source>
        <dbReference type="SAM" id="SignalP"/>
    </source>
</evidence>
<gene>
    <name evidence="3" type="ORF">Pcinc_022956</name>
</gene>
<dbReference type="PANTHER" id="PTHR37687">
    <property type="entry name" value="AGAP006772-PA"/>
    <property type="match status" value="1"/>
</dbReference>
<feature type="compositionally biased region" description="Polar residues" evidence="1">
    <location>
        <begin position="246"/>
        <end position="260"/>
    </location>
</feature>
<sequence>MRLLPVWVVTVAGWVVSAAPGPAHTTAPPTTRPRHPPPPPTRPTTPRPDEGYRYPLYKKRSSSYTPQYDYQDDLLLPEDDYPGYRELEQDYDTPSPLGYTTPSLFRDDNNVGLETGIEGLGHQLARRQDYYNRLYNIPYSDLQRLNQMYEIAKRDSDLTSLDLPPAVRGQLHGVGRKTYVPTATERFYDAIDYIKGEEDEARRRKKKSQGVSKRGLDFDLQNGPSISGEKLHRTPVPPPPPPPQPSSEGSGRSSNKTVQETGGRGQAIDLDEVLRNPSMLRYMQDRLKEAEEAVAREAEGEVREGDVDQLISNVVVRLDALERMRGALRQLEELQEDSDAQEDRRKKKREEEELWRKKAEEEVERRKMEGKEKKSGRRRLRRGDGDLTDLFLGSSREDCPVLERLVVNCEGVSAEVGDEDQVFLPHCLRHEICYMCGSGQSVTGHECDAILSSGLESACAESVSIMPSGSLDCLGAAGSTFSLLSDHSRYDNNGVCTQDPCVRRFLESR</sequence>
<feature type="chain" id="PRO_5042051568" evidence="2">
    <location>
        <begin position="19"/>
        <end position="509"/>
    </location>
</feature>
<evidence type="ECO:0000313" key="4">
    <source>
        <dbReference type="Proteomes" id="UP001286313"/>
    </source>
</evidence>
<dbReference type="InterPro" id="IPR038875">
    <property type="entry name" value="PLA2_conodipine-like"/>
</dbReference>
<dbReference type="PANTHER" id="PTHR37687:SF1">
    <property type="entry name" value="AGAP006772-PA"/>
    <property type="match status" value="1"/>
</dbReference>
<proteinExistence type="predicted"/>
<feature type="region of interest" description="Disordered" evidence="1">
    <location>
        <begin position="19"/>
        <end position="54"/>
    </location>
</feature>
<evidence type="ECO:0000256" key="1">
    <source>
        <dbReference type="SAM" id="MobiDB-lite"/>
    </source>
</evidence>
<dbReference type="AlphaFoldDB" id="A0AAE1FCQ9"/>
<feature type="signal peptide" evidence="2">
    <location>
        <begin position="1"/>
        <end position="18"/>
    </location>
</feature>
<keyword evidence="2" id="KW-0732">Signal</keyword>
<feature type="compositionally biased region" description="Pro residues" evidence="1">
    <location>
        <begin position="235"/>
        <end position="245"/>
    </location>
</feature>
<keyword evidence="4" id="KW-1185">Reference proteome</keyword>
<reference evidence="3" key="1">
    <citation type="submission" date="2023-10" db="EMBL/GenBank/DDBJ databases">
        <title>Genome assemblies of two species of porcelain crab, Petrolisthes cinctipes and Petrolisthes manimaculis (Anomura: Porcellanidae).</title>
        <authorList>
            <person name="Angst P."/>
        </authorList>
    </citation>
    <scope>NUCLEOTIDE SEQUENCE</scope>
    <source>
        <strain evidence="3">PB745_01</strain>
        <tissue evidence="3">Gill</tissue>
    </source>
</reference>
<evidence type="ECO:0000313" key="3">
    <source>
        <dbReference type="EMBL" id="KAK3871919.1"/>
    </source>
</evidence>
<feature type="region of interest" description="Disordered" evidence="1">
    <location>
        <begin position="198"/>
        <end position="272"/>
    </location>
</feature>
<protein>
    <submittedName>
        <fullName evidence="3">Uncharacterized protein</fullName>
    </submittedName>
</protein>